<dbReference type="Gene3D" id="3.40.630.30">
    <property type="match status" value="1"/>
</dbReference>
<reference evidence="7" key="3">
    <citation type="submission" date="2022-01" db="EMBL/GenBank/DDBJ databases">
        <authorList>
            <person name="Rubenstein D.R."/>
        </authorList>
    </citation>
    <scope>NUCLEOTIDE SEQUENCE</scope>
    <source>
        <strain evidence="7">SS15</strain>
        <tissue evidence="7">Liver</tissue>
    </source>
</reference>
<evidence type="ECO:0000259" key="5">
    <source>
        <dbReference type="Pfam" id="PF08444"/>
    </source>
</evidence>
<protein>
    <recommendedName>
        <fullName evidence="3">Glycine N-acyltransferase-like protein</fullName>
        <ecNumber evidence="3">2.3.1.-</ecNumber>
    </recommendedName>
</protein>
<dbReference type="Pfam" id="PF06021">
    <property type="entry name" value="Gly_acyl_tr_N"/>
    <property type="match status" value="1"/>
</dbReference>
<keyword evidence="2 3" id="KW-0012">Acyltransferase</keyword>
<name>A0A835TRP7_9PASS</name>
<dbReference type="EMBL" id="JADDUC010000176">
    <property type="protein sequence ID" value="KAG0116431.1"/>
    <property type="molecule type" value="Genomic_DNA"/>
</dbReference>
<dbReference type="EC" id="2.3.1.-" evidence="3"/>
<dbReference type="GO" id="GO:0005739">
    <property type="term" value="C:mitochondrion"/>
    <property type="evidence" value="ECO:0007669"/>
    <property type="project" value="InterPro"/>
</dbReference>
<evidence type="ECO:0000313" key="8">
    <source>
        <dbReference type="Proteomes" id="UP000618051"/>
    </source>
</evidence>
<reference evidence="6" key="1">
    <citation type="submission" date="2020-10" db="EMBL/GenBank/DDBJ databases">
        <title>Feather gene expression reveals the developmental basis of iridescence in African starlings.</title>
        <authorList>
            <person name="Rubenstein D.R."/>
        </authorList>
    </citation>
    <scope>NUCLEOTIDE SEQUENCE</scope>
    <source>
        <strain evidence="6">SS15</strain>
        <tissue evidence="6">Liver</tissue>
    </source>
</reference>
<comment type="caution">
    <text evidence="6">The sequence shown here is derived from an EMBL/GenBank/DDBJ whole genome shotgun (WGS) entry which is preliminary data.</text>
</comment>
<evidence type="ECO:0000313" key="7">
    <source>
        <dbReference type="EMBL" id="KAI1232743.1"/>
    </source>
</evidence>
<comment type="similarity">
    <text evidence="3">Belongs to the glycine N-acyltransferase family.</text>
</comment>
<dbReference type="InterPro" id="IPR013652">
    <property type="entry name" value="Glycine_N-acyltransferase_C"/>
</dbReference>
<dbReference type="PANTHER" id="PTHR15298:SF1">
    <property type="entry name" value="GLYCINE N-ACYLTRANSFERASE-LIKE PROTEIN"/>
    <property type="match status" value="1"/>
</dbReference>
<dbReference type="InterPro" id="IPR016181">
    <property type="entry name" value="Acyl_CoA_acyltransferase"/>
</dbReference>
<gene>
    <name evidence="7" type="ORF">IHE44_0006582</name>
    <name evidence="6" type="ORF">IHE44_004218</name>
</gene>
<evidence type="ECO:0000256" key="1">
    <source>
        <dbReference type="ARBA" id="ARBA00022679"/>
    </source>
</evidence>
<dbReference type="Proteomes" id="UP000618051">
    <property type="component" value="Unassembled WGS sequence"/>
</dbReference>
<dbReference type="OrthoDB" id="61870at2759"/>
<dbReference type="GO" id="GO:0047961">
    <property type="term" value="F:glycine N-acyltransferase activity"/>
    <property type="evidence" value="ECO:0007669"/>
    <property type="project" value="InterPro"/>
</dbReference>
<organism evidence="6">
    <name type="scientific">Lamprotornis superbus</name>
    <dbReference type="NCBI Taxonomy" id="245042"/>
    <lineage>
        <taxon>Eukaryota</taxon>
        <taxon>Metazoa</taxon>
        <taxon>Chordata</taxon>
        <taxon>Craniata</taxon>
        <taxon>Vertebrata</taxon>
        <taxon>Euteleostomi</taxon>
        <taxon>Archelosauria</taxon>
        <taxon>Archosauria</taxon>
        <taxon>Dinosauria</taxon>
        <taxon>Saurischia</taxon>
        <taxon>Theropoda</taxon>
        <taxon>Coelurosauria</taxon>
        <taxon>Aves</taxon>
        <taxon>Neognathae</taxon>
        <taxon>Neoaves</taxon>
        <taxon>Telluraves</taxon>
        <taxon>Australaves</taxon>
        <taxon>Passeriformes</taxon>
        <taxon>Sturnidae</taxon>
        <taxon>Lamprotornis</taxon>
    </lineage>
</organism>
<proteinExistence type="inferred from homology"/>
<feature type="domain" description="Glycine N-acyltransferase N-terminal" evidence="4">
    <location>
        <begin position="62"/>
        <end position="246"/>
    </location>
</feature>
<evidence type="ECO:0000256" key="2">
    <source>
        <dbReference type="ARBA" id="ARBA00023315"/>
    </source>
</evidence>
<dbReference type="Pfam" id="PF08444">
    <property type="entry name" value="Gly_acyl_tr_C"/>
    <property type="match status" value="1"/>
</dbReference>
<keyword evidence="1 3" id="KW-0808">Transferase</keyword>
<evidence type="ECO:0000256" key="3">
    <source>
        <dbReference type="RuleBase" id="RU368002"/>
    </source>
</evidence>
<dbReference type="AlphaFoldDB" id="A0A835TRP7"/>
<dbReference type="PANTHER" id="PTHR15298">
    <property type="entry name" value="L-COA N-ACYLTRANSFERASE-RELATED"/>
    <property type="match status" value="1"/>
</dbReference>
<dbReference type="InterPro" id="IPR015938">
    <property type="entry name" value="Glycine_N-acyltransferase_N"/>
</dbReference>
<dbReference type="InterPro" id="IPR010313">
    <property type="entry name" value="Glycine_N-acyltransferase"/>
</dbReference>
<evidence type="ECO:0000313" key="6">
    <source>
        <dbReference type="EMBL" id="KAG0116431.1"/>
    </source>
</evidence>
<accession>A0A835TRP7</accession>
<feature type="domain" description="Glycine N-acyltransferase C-terminal" evidence="5">
    <location>
        <begin position="248"/>
        <end position="326"/>
    </location>
</feature>
<sequence length="343" mass="37747">QAVTPRIRGELVALGQCPRVSQPSTRPQTASGLAQCPVFSRMDPARCPQGRGHSLAHNSRTMKILTCPAQLQRLEEILRKSLPLALPVFGAVLNINRGNPGQYEMLVDKWPEFGAVLARPSGEVPVNDGYWNTQAAFYRDLGAYRALVETPGCLPWNAAFTLIGLQDGVTTVSQDLAGKKGVELDIVEYYSYWHPDPSTMPEPRTAPGVRLGSLSPSHVDLLNDTWPYGGNARSRRYLAQLLGCFPQVCLQDSSGQPVAWVLTDHFGTGTHSYTLPEHRRHGHMQVALTVAAQRAHARGFPTFGHTALRNQPMQQLQELLGHQRLPGICSYILHNPSLDRDGP</sequence>
<keyword evidence="8" id="KW-1185">Reference proteome</keyword>
<feature type="non-terminal residue" evidence="6">
    <location>
        <position position="1"/>
    </location>
</feature>
<evidence type="ECO:0000259" key="4">
    <source>
        <dbReference type="Pfam" id="PF06021"/>
    </source>
</evidence>
<reference evidence="7 8" key="2">
    <citation type="journal article" date="2021" name="J. Hered.">
        <title>Feather Gene Expression Elucidates the Developmental Basis of Plumage Iridescence in African Starlings.</title>
        <authorList>
            <person name="Rubenstein D.R."/>
            <person name="Corvelo A."/>
            <person name="MacManes M.D."/>
            <person name="Maia R."/>
            <person name="Narzisi G."/>
            <person name="Rousaki A."/>
            <person name="Vandenabeele P."/>
            <person name="Shawkey M.D."/>
            <person name="Solomon J."/>
        </authorList>
    </citation>
    <scope>NUCLEOTIDE SEQUENCE [LARGE SCALE GENOMIC DNA]</scope>
    <source>
        <strain evidence="7">SS15</strain>
    </source>
</reference>
<dbReference type="EMBL" id="JADDUC020000021">
    <property type="protein sequence ID" value="KAI1232743.1"/>
    <property type="molecule type" value="Genomic_DNA"/>
</dbReference>
<dbReference type="SUPFAM" id="SSF55729">
    <property type="entry name" value="Acyl-CoA N-acyltransferases (Nat)"/>
    <property type="match status" value="1"/>
</dbReference>